<accession>A0ABW0KHK0</accession>
<dbReference type="RefSeq" id="WP_270879062.1">
    <property type="nucleotide sequence ID" value="NZ_JAQFVF010000023.1"/>
</dbReference>
<dbReference type="Proteomes" id="UP001596044">
    <property type="component" value="Unassembled WGS sequence"/>
</dbReference>
<sequence>MLVSKWRQPEAVGNVGSVWPPGFTGVKIYGSLPSGVHFYGPVHSYHHLPYYFNAPMYLGFPSVGNYYY</sequence>
<reference evidence="2" key="1">
    <citation type="journal article" date="2019" name="Int. J. Syst. Evol. Microbiol.">
        <title>The Global Catalogue of Microorganisms (GCM) 10K type strain sequencing project: providing services to taxonomists for standard genome sequencing and annotation.</title>
        <authorList>
            <consortium name="The Broad Institute Genomics Platform"/>
            <consortium name="The Broad Institute Genome Sequencing Center for Infectious Disease"/>
            <person name="Wu L."/>
            <person name="Ma J."/>
        </authorList>
    </citation>
    <scope>NUCLEOTIDE SEQUENCE [LARGE SCALE GENOMIC DNA]</scope>
    <source>
        <strain evidence="2">KACC 11904</strain>
    </source>
</reference>
<evidence type="ECO:0000313" key="1">
    <source>
        <dbReference type="EMBL" id="MFC5452794.1"/>
    </source>
</evidence>
<evidence type="ECO:0000313" key="2">
    <source>
        <dbReference type="Proteomes" id="UP001596044"/>
    </source>
</evidence>
<comment type="caution">
    <text evidence="1">The sequence shown here is derived from an EMBL/GenBank/DDBJ whole genome shotgun (WGS) entry which is preliminary data.</text>
</comment>
<name>A0ABW0KHK0_9BACL</name>
<protein>
    <submittedName>
        <fullName evidence="1">Uncharacterized protein</fullName>
    </submittedName>
</protein>
<gene>
    <name evidence="1" type="ORF">ACFPOG_31795</name>
</gene>
<organism evidence="1 2">
    <name type="scientific">Paenibacillus aestuarii</name>
    <dbReference type="NCBI Taxonomy" id="516965"/>
    <lineage>
        <taxon>Bacteria</taxon>
        <taxon>Bacillati</taxon>
        <taxon>Bacillota</taxon>
        <taxon>Bacilli</taxon>
        <taxon>Bacillales</taxon>
        <taxon>Paenibacillaceae</taxon>
        <taxon>Paenibacillus</taxon>
    </lineage>
</organism>
<proteinExistence type="predicted"/>
<keyword evidence="2" id="KW-1185">Reference proteome</keyword>
<dbReference type="EMBL" id="JBHSMJ010000065">
    <property type="protein sequence ID" value="MFC5452794.1"/>
    <property type="molecule type" value="Genomic_DNA"/>
</dbReference>